<keyword evidence="4" id="KW-0812">Transmembrane</keyword>
<evidence type="ECO:0000256" key="4">
    <source>
        <dbReference type="SAM" id="Phobius"/>
    </source>
</evidence>
<dbReference type="Pfam" id="PF07690">
    <property type="entry name" value="MFS_1"/>
    <property type="match status" value="1"/>
</dbReference>
<feature type="transmembrane region" description="Helical" evidence="4">
    <location>
        <begin position="233"/>
        <end position="253"/>
    </location>
</feature>
<keyword evidence="4" id="KW-1133">Transmembrane helix</keyword>
<feature type="transmembrane region" description="Helical" evidence="4">
    <location>
        <begin position="306"/>
        <end position="323"/>
    </location>
</feature>
<proteinExistence type="inferred from homology"/>
<dbReference type="PANTHER" id="PTHR11360">
    <property type="entry name" value="MONOCARBOXYLATE TRANSPORTER"/>
    <property type="match status" value="1"/>
</dbReference>
<feature type="transmembrane region" description="Helical" evidence="4">
    <location>
        <begin position="480"/>
        <end position="500"/>
    </location>
</feature>
<comment type="similarity">
    <text evidence="2">Belongs to the major facilitator superfamily. Monocarboxylate porter (TC 2.A.1.13) family.</text>
</comment>
<feature type="transmembrane region" description="Helical" evidence="4">
    <location>
        <begin position="147"/>
        <end position="165"/>
    </location>
</feature>
<sequence>MQFYVTQGGVVYKTDEAHQILFSPHNPPQAQILTRSDMAPQQSLASTPNTAETGSESNERRLTSTESVTEKVSEDWPSDKEKEDVETCSAMPTSAVDDYPDGGFAAWCVVFGASCAVFATFGLVNAWGVFQSYYQRILIPETPISTIAWIGSVQYALILLPGIVAGRLSDLGHFNRTLLISSVILVVTIVLTAECTEFWQLILCQGVLTGVTCGMIFGPICAITSQWFQKRRLLVFGLTSLGSSLGGITIPIAARNLIDLIGFKWAMRVVALIELFMLTIANLTLRRRLDPPKQTGPFFAWYDFRKPAFSVFLLSGTLAFLGITTPLTYIDLSATRVGISPEFSFYLVSITNAGSGLGRISSGILGDKFGAITVAGPLTLLCAVTAFVWPLVTTKGALIAVGITYGFCYGAYVTLLAAPVMTMGDMHDSGRRSGTFWTCMAFGAVVGTPISGAIAQATDGFKAVGCYAGIVLQSPSVLDALLMCPPLGSCVIGAVVFLYLTKYLMMGSLRGKC</sequence>
<feature type="transmembrane region" description="Helical" evidence="4">
    <location>
        <begin position="343"/>
        <end position="362"/>
    </location>
</feature>
<dbReference type="Gene3D" id="1.20.1250.20">
    <property type="entry name" value="MFS general substrate transporter like domains"/>
    <property type="match status" value="2"/>
</dbReference>
<dbReference type="PANTHER" id="PTHR11360:SF177">
    <property type="entry name" value="RIBOFLAVIN TRANSPORTER MCH5"/>
    <property type="match status" value="1"/>
</dbReference>
<organism evidence="5 6">
    <name type="scientific">Thelephora terrestris</name>
    <dbReference type="NCBI Taxonomy" id="56493"/>
    <lineage>
        <taxon>Eukaryota</taxon>
        <taxon>Fungi</taxon>
        <taxon>Dikarya</taxon>
        <taxon>Basidiomycota</taxon>
        <taxon>Agaricomycotina</taxon>
        <taxon>Agaricomycetes</taxon>
        <taxon>Thelephorales</taxon>
        <taxon>Thelephoraceae</taxon>
        <taxon>Thelephora</taxon>
    </lineage>
</organism>
<comment type="subcellular location">
    <subcellularLocation>
        <location evidence="1">Membrane</location>
        <topology evidence="1">Multi-pass membrane protein</topology>
    </subcellularLocation>
</comment>
<feature type="transmembrane region" description="Helical" evidence="4">
    <location>
        <begin position="265"/>
        <end position="285"/>
    </location>
</feature>
<dbReference type="GO" id="GO:0016020">
    <property type="term" value="C:membrane"/>
    <property type="evidence" value="ECO:0007669"/>
    <property type="project" value="UniProtKB-SubCell"/>
</dbReference>
<feature type="region of interest" description="Disordered" evidence="3">
    <location>
        <begin position="37"/>
        <end position="89"/>
    </location>
</feature>
<evidence type="ECO:0000256" key="1">
    <source>
        <dbReference type="ARBA" id="ARBA00004141"/>
    </source>
</evidence>
<feature type="transmembrane region" description="Helical" evidence="4">
    <location>
        <begin position="199"/>
        <end position="221"/>
    </location>
</feature>
<dbReference type="InterPro" id="IPR050327">
    <property type="entry name" value="Proton-linked_MCT"/>
</dbReference>
<feature type="compositionally biased region" description="Polar residues" evidence="3">
    <location>
        <begin position="37"/>
        <end position="56"/>
    </location>
</feature>
<comment type="caution">
    <text evidence="5">The sequence shown here is derived from an EMBL/GenBank/DDBJ whole genome shotgun (WGS) entry which is preliminary data.</text>
</comment>
<evidence type="ECO:0000256" key="3">
    <source>
        <dbReference type="SAM" id="MobiDB-lite"/>
    </source>
</evidence>
<dbReference type="EMBL" id="WIUZ02000010">
    <property type="protein sequence ID" value="KAF9783450.1"/>
    <property type="molecule type" value="Genomic_DNA"/>
</dbReference>
<protein>
    <submittedName>
        <fullName evidence="5">MFS general substrate transporter</fullName>
    </submittedName>
</protein>
<dbReference type="GO" id="GO:0022857">
    <property type="term" value="F:transmembrane transporter activity"/>
    <property type="evidence" value="ECO:0007669"/>
    <property type="project" value="InterPro"/>
</dbReference>
<keyword evidence="6" id="KW-1185">Reference proteome</keyword>
<name>A0A9P6HBA6_9AGAM</name>
<feature type="transmembrane region" description="Helical" evidence="4">
    <location>
        <begin position="104"/>
        <end position="127"/>
    </location>
</feature>
<feature type="compositionally biased region" description="Basic and acidic residues" evidence="3">
    <location>
        <begin position="57"/>
        <end position="85"/>
    </location>
</feature>
<evidence type="ECO:0000256" key="2">
    <source>
        <dbReference type="ARBA" id="ARBA00006727"/>
    </source>
</evidence>
<feature type="transmembrane region" description="Helical" evidence="4">
    <location>
        <begin position="369"/>
        <end position="392"/>
    </location>
</feature>
<dbReference type="Proteomes" id="UP000736335">
    <property type="component" value="Unassembled WGS sequence"/>
</dbReference>
<keyword evidence="4" id="KW-0472">Membrane</keyword>
<feature type="transmembrane region" description="Helical" evidence="4">
    <location>
        <begin position="398"/>
        <end position="422"/>
    </location>
</feature>
<reference evidence="5" key="2">
    <citation type="submission" date="2020-11" db="EMBL/GenBank/DDBJ databases">
        <authorList>
            <consortium name="DOE Joint Genome Institute"/>
            <person name="Kuo A."/>
            <person name="Miyauchi S."/>
            <person name="Kiss E."/>
            <person name="Drula E."/>
            <person name="Kohler A."/>
            <person name="Sanchez-Garcia M."/>
            <person name="Andreopoulos B."/>
            <person name="Barry K.W."/>
            <person name="Bonito G."/>
            <person name="Buee M."/>
            <person name="Carver A."/>
            <person name="Chen C."/>
            <person name="Cichocki N."/>
            <person name="Clum A."/>
            <person name="Culley D."/>
            <person name="Crous P.W."/>
            <person name="Fauchery L."/>
            <person name="Girlanda M."/>
            <person name="Hayes R."/>
            <person name="Keri Z."/>
            <person name="Labutti K."/>
            <person name="Lipzen A."/>
            <person name="Lombard V."/>
            <person name="Magnuson J."/>
            <person name="Maillard F."/>
            <person name="Morin E."/>
            <person name="Murat C."/>
            <person name="Nolan M."/>
            <person name="Ohm R."/>
            <person name="Pangilinan J."/>
            <person name="Pereira M."/>
            <person name="Perotto S."/>
            <person name="Peter M."/>
            <person name="Riley R."/>
            <person name="Sitrit Y."/>
            <person name="Stielow B."/>
            <person name="Szollosi G."/>
            <person name="Zifcakova L."/>
            <person name="Stursova M."/>
            <person name="Spatafora J.W."/>
            <person name="Tedersoo L."/>
            <person name="Vaario L.-M."/>
            <person name="Yamada A."/>
            <person name="Yan M."/>
            <person name="Wang P."/>
            <person name="Xu J."/>
            <person name="Bruns T."/>
            <person name="Baldrian P."/>
            <person name="Vilgalys R."/>
            <person name="Henrissat B."/>
            <person name="Grigoriev I.V."/>
            <person name="Hibbett D."/>
            <person name="Nagy L.G."/>
            <person name="Martin F.M."/>
        </authorList>
    </citation>
    <scope>NUCLEOTIDE SEQUENCE</scope>
    <source>
        <strain evidence="5">UH-Tt-Lm1</strain>
    </source>
</reference>
<gene>
    <name evidence="5" type="ORF">BJ322DRAFT_1070921</name>
</gene>
<evidence type="ECO:0000313" key="6">
    <source>
        <dbReference type="Proteomes" id="UP000736335"/>
    </source>
</evidence>
<feature type="transmembrane region" description="Helical" evidence="4">
    <location>
        <begin position="177"/>
        <end position="193"/>
    </location>
</feature>
<feature type="transmembrane region" description="Helical" evidence="4">
    <location>
        <begin position="434"/>
        <end position="455"/>
    </location>
</feature>
<dbReference type="InterPro" id="IPR036259">
    <property type="entry name" value="MFS_trans_sf"/>
</dbReference>
<dbReference type="InterPro" id="IPR011701">
    <property type="entry name" value="MFS"/>
</dbReference>
<reference evidence="5" key="1">
    <citation type="journal article" date="2020" name="Nat. Commun.">
        <title>Large-scale genome sequencing of mycorrhizal fungi provides insights into the early evolution of symbiotic traits.</title>
        <authorList>
            <person name="Miyauchi S."/>
            <person name="Kiss E."/>
            <person name="Kuo A."/>
            <person name="Drula E."/>
            <person name="Kohler A."/>
            <person name="Sanchez-Garcia M."/>
            <person name="Morin E."/>
            <person name="Andreopoulos B."/>
            <person name="Barry K.W."/>
            <person name="Bonito G."/>
            <person name="Buee M."/>
            <person name="Carver A."/>
            <person name="Chen C."/>
            <person name="Cichocki N."/>
            <person name="Clum A."/>
            <person name="Culley D."/>
            <person name="Crous P.W."/>
            <person name="Fauchery L."/>
            <person name="Girlanda M."/>
            <person name="Hayes R.D."/>
            <person name="Keri Z."/>
            <person name="LaButti K."/>
            <person name="Lipzen A."/>
            <person name="Lombard V."/>
            <person name="Magnuson J."/>
            <person name="Maillard F."/>
            <person name="Murat C."/>
            <person name="Nolan M."/>
            <person name="Ohm R.A."/>
            <person name="Pangilinan J."/>
            <person name="Pereira M.F."/>
            <person name="Perotto S."/>
            <person name="Peter M."/>
            <person name="Pfister S."/>
            <person name="Riley R."/>
            <person name="Sitrit Y."/>
            <person name="Stielow J.B."/>
            <person name="Szollosi G."/>
            <person name="Zifcakova L."/>
            <person name="Stursova M."/>
            <person name="Spatafora J.W."/>
            <person name="Tedersoo L."/>
            <person name="Vaario L.M."/>
            <person name="Yamada A."/>
            <person name="Yan M."/>
            <person name="Wang P."/>
            <person name="Xu J."/>
            <person name="Bruns T."/>
            <person name="Baldrian P."/>
            <person name="Vilgalys R."/>
            <person name="Dunand C."/>
            <person name="Henrissat B."/>
            <person name="Grigoriev I.V."/>
            <person name="Hibbett D."/>
            <person name="Nagy L.G."/>
            <person name="Martin F.M."/>
        </authorList>
    </citation>
    <scope>NUCLEOTIDE SEQUENCE</scope>
    <source>
        <strain evidence="5">UH-Tt-Lm1</strain>
    </source>
</reference>
<dbReference type="SUPFAM" id="SSF103473">
    <property type="entry name" value="MFS general substrate transporter"/>
    <property type="match status" value="1"/>
</dbReference>
<accession>A0A9P6HBA6</accession>
<evidence type="ECO:0000313" key="5">
    <source>
        <dbReference type="EMBL" id="KAF9783450.1"/>
    </source>
</evidence>
<dbReference type="AlphaFoldDB" id="A0A9P6HBA6"/>
<dbReference type="OrthoDB" id="6509908at2759"/>